<dbReference type="Pfam" id="PF00015">
    <property type="entry name" value="MCPsignal"/>
    <property type="match status" value="1"/>
</dbReference>
<dbReference type="OrthoDB" id="9814363at2"/>
<comment type="similarity">
    <text evidence="2">Belongs to the methyl-accepting chemotaxis (MCP) protein family.</text>
</comment>
<keyword evidence="1" id="KW-0145">Chemotaxis</keyword>
<feature type="domain" description="HAMP" evidence="6">
    <location>
        <begin position="225"/>
        <end position="277"/>
    </location>
</feature>
<dbReference type="PROSITE" id="PS50885">
    <property type="entry name" value="HAMP"/>
    <property type="match status" value="1"/>
</dbReference>
<feature type="domain" description="Methyl-accepting transducer" evidence="5">
    <location>
        <begin position="321"/>
        <end position="550"/>
    </location>
</feature>
<dbReference type="SMART" id="SM00304">
    <property type="entry name" value="HAMP"/>
    <property type="match status" value="1"/>
</dbReference>
<dbReference type="InterPro" id="IPR051310">
    <property type="entry name" value="MCP_chemotaxis"/>
</dbReference>
<reference evidence="8" key="1">
    <citation type="submission" date="2018-11" db="EMBL/GenBank/DDBJ databases">
        <title>Genome sequencing of a novel mesophilic and cellulolytic organism within the genus Hungateiclostridium.</title>
        <authorList>
            <person name="Rettenmaier R."/>
            <person name="Liebl W."/>
            <person name="Zverlov V."/>
        </authorList>
    </citation>
    <scope>NUCLEOTIDE SEQUENCE [LARGE SCALE GENOMIC DNA]</scope>
    <source>
        <strain evidence="8">N2K1</strain>
    </source>
</reference>
<dbReference type="FunFam" id="1.10.287.950:FF:000001">
    <property type="entry name" value="Methyl-accepting chemotaxis sensory transducer"/>
    <property type="match status" value="1"/>
</dbReference>
<dbReference type="Gene3D" id="6.10.340.10">
    <property type="match status" value="1"/>
</dbReference>
<dbReference type="Pfam" id="PF12729">
    <property type="entry name" value="4HB_MCP_1"/>
    <property type="match status" value="1"/>
</dbReference>
<dbReference type="PROSITE" id="PS50111">
    <property type="entry name" value="CHEMOTAXIS_TRANSDUC_2"/>
    <property type="match status" value="1"/>
</dbReference>
<keyword evidence="4" id="KW-0472">Membrane</keyword>
<comment type="caution">
    <text evidence="7">The sequence shown here is derived from an EMBL/GenBank/DDBJ whole genome shotgun (WGS) entry which is preliminary data.</text>
</comment>
<dbReference type="PANTHER" id="PTHR43531">
    <property type="entry name" value="PROTEIN ICFG"/>
    <property type="match status" value="1"/>
</dbReference>
<dbReference type="PRINTS" id="PR00260">
    <property type="entry name" value="CHEMTRNSDUCR"/>
</dbReference>
<dbReference type="CDD" id="cd06225">
    <property type="entry name" value="HAMP"/>
    <property type="match status" value="2"/>
</dbReference>
<dbReference type="InterPro" id="IPR003660">
    <property type="entry name" value="HAMP_dom"/>
</dbReference>
<protein>
    <submittedName>
        <fullName evidence="7">Methyl-accepting chemotaxis protein</fullName>
    </submittedName>
</protein>
<keyword evidence="4" id="KW-1133">Transmembrane helix</keyword>
<feature type="transmembrane region" description="Helical" evidence="4">
    <location>
        <begin position="12"/>
        <end position="33"/>
    </location>
</feature>
<keyword evidence="8" id="KW-1185">Reference proteome</keyword>
<organism evidence="7 8">
    <name type="scientific">Acetivibrio mesophilus</name>
    <dbReference type="NCBI Taxonomy" id="2487273"/>
    <lineage>
        <taxon>Bacteria</taxon>
        <taxon>Bacillati</taxon>
        <taxon>Bacillota</taxon>
        <taxon>Clostridia</taxon>
        <taxon>Eubacteriales</taxon>
        <taxon>Oscillospiraceae</taxon>
        <taxon>Acetivibrio</taxon>
    </lineage>
</organism>
<dbReference type="SMART" id="SM00283">
    <property type="entry name" value="MA"/>
    <property type="match status" value="1"/>
</dbReference>
<evidence type="ECO:0000256" key="4">
    <source>
        <dbReference type="SAM" id="Phobius"/>
    </source>
</evidence>
<evidence type="ECO:0000313" key="7">
    <source>
        <dbReference type="EMBL" id="RXE57917.1"/>
    </source>
</evidence>
<dbReference type="GO" id="GO:0004888">
    <property type="term" value="F:transmembrane signaling receptor activity"/>
    <property type="evidence" value="ECO:0007669"/>
    <property type="project" value="InterPro"/>
</dbReference>
<dbReference type="InterPro" id="IPR004089">
    <property type="entry name" value="MCPsignal_dom"/>
</dbReference>
<proteinExistence type="inferred from homology"/>
<dbReference type="RefSeq" id="WP_128706390.1">
    <property type="nucleotide sequence ID" value="NZ_RLII01000029.1"/>
</dbReference>
<evidence type="ECO:0000313" key="8">
    <source>
        <dbReference type="Proteomes" id="UP000289166"/>
    </source>
</evidence>
<keyword evidence="3" id="KW-0807">Transducer</keyword>
<dbReference type="Gene3D" id="1.10.287.950">
    <property type="entry name" value="Methyl-accepting chemotaxis protein"/>
    <property type="match status" value="1"/>
</dbReference>
<evidence type="ECO:0000259" key="6">
    <source>
        <dbReference type="PROSITE" id="PS50885"/>
    </source>
</evidence>
<evidence type="ECO:0000256" key="3">
    <source>
        <dbReference type="PROSITE-ProRule" id="PRU00284"/>
    </source>
</evidence>
<dbReference type="GO" id="GO:0006935">
    <property type="term" value="P:chemotaxis"/>
    <property type="evidence" value="ECO:0007669"/>
    <property type="project" value="UniProtKB-KW"/>
</dbReference>
<keyword evidence="4" id="KW-0812">Transmembrane</keyword>
<dbReference type="SUPFAM" id="SSF58104">
    <property type="entry name" value="Methyl-accepting chemotaxis protein (MCP) signaling domain"/>
    <property type="match status" value="1"/>
</dbReference>
<dbReference type="Proteomes" id="UP000289166">
    <property type="component" value="Unassembled WGS sequence"/>
</dbReference>
<name>A0A4Q0I2I7_9FIRM</name>
<dbReference type="CDD" id="cd11386">
    <property type="entry name" value="MCP_signal"/>
    <property type="match status" value="1"/>
</dbReference>
<dbReference type="PANTHER" id="PTHR43531:SF11">
    <property type="entry name" value="METHYL-ACCEPTING CHEMOTAXIS PROTEIN 3"/>
    <property type="match status" value="1"/>
</dbReference>
<evidence type="ECO:0000256" key="1">
    <source>
        <dbReference type="ARBA" id="ARBA00022500"/>
    </source>
</evidence>
<feature type="transmembrane region" description="Helical" evidence="4">
    <location>
        <begin position="202"/>
        <end position="223"/>
    </location>
</feature>
<dbReference type="GO" id="GO:0007165">
    <property type="term" value="P:signal transduction"/>
    <property type="evidence" value="ECO:0007669"/>
    <property type="project" value="UniProtKB-KW"/>
</dbReference>
<dbReference type="EMBL" id="RLII01000029">
    <property type="protein sequence ID" value="RXE57917.1"/>
    <property type="molecule type" value="Genomic_DNA"/>
</dbReference>
<sequence length="610" mass="65895">MFNWFNNLKIGVRIIIGFFIIVAISCTIGVVGIQNLKTVQDSYALDYTSSTKALEHVEAISSHFQQARVNIFGFALSSDSDKDKDYYIERIAKHESDVDKHISSYHDILDDYDVSEVEAELKLINNVQATITEFTAMRKQLMNDLEAGTVSKESFVASFSNGGQAHNLASNADSAIQELIDYNINYATEQIAENGKQAESSIALMIAVIFAGVIFAVVLSLIISRGISGPINKVVVAAGKLAEGDMDISFDIKSKDETGKLIDAFTDLVESTKEQAVIVQKIADGDLTVDVPIRSKKDLLGQKLSQMVHNINELIMNIASATEQVSSGSRQISDSSMALSQGATEQASSIEELSASIEEISSKTKINADNANKANNLAEKAKDYAVTGNTHMQEMVKAMDEINESSSNINKIIKVIDDIAFQTNILALNAAVEAARAGQHGKGFAVVAEEVRTLAGRSANAAKETTTLIEDSIKKVESGSKIAKETAGALEKIVDGVESVSNLVSDISKGSNEQATAIEHINQGIVQVSHVVQENSATSEESAAASEELSSQAEMLKQMVEKFKLKKTSASGNSYDKLSPEVTKMFEQMYEGKETEPEAIALGDSQLVKY</sequence>
<evidence type="ECO:0000259" key="5">
    <source>
        <dbReference type="PROSITE" id="PS50111"/>
    </source>
</evidence>
<dbReference type="InterPro" id="IPR024478">
    <property type="entry name" value="HlyB_4HB_MCP"/>
</dbReference>
<gene>
    <name evidence="7" type="ORF">EFD62_14910</name>
</gene>
<dbReference type="Pfam" id="PF00672">
    <property type="entry name" value="HAMP"/>
    <property type="match status" value="1"/>
</dbReference>
<dbReference type="GO" id="GO:0005886">
    <property type="term" value="C:plasma membrane"/>
    <property type="evidence" value="ECO:0007669"/>
    <property type="project" value="TreeGrafter"/>
</dbReference>
<dbReference type="AlphaFoldDB" id="A0A4Q0I2I7"/>
<dbReference type="InterPro" id="IPR004090">
    <property type="entry name" value="Chemotax_Me-accpt_rcpt"/>
</dbReference>
<evidence type="ECO:0000256" key="2">
    <source>
        <dbReference type="ARBA" id="ARBA00029447"/>
    </source>
</evidence>
<accession>A0A4Q0I2I7</accession>